<protein>
    <submittedName>
        <fullName evidence="1">Uncharacterized protein</fullName>
    </submittedName>
</protein>
<comment type="caution">
    <text evidence="1">The sequence shown here is derived from an EMBL/GenBank/DDBJ whole genome shotgun (WGS) entry which is preliminary data.</text>
</comment>
<organism evidence="1 2">
    <name type="scientific">Coniosporium uncinatum</name>
    <dbReference type="NCBI Taxonomy" id="93489"/>
    <lineage>
        <taxon>Eukaryota</taxon>
        <taxon>Fungi</taxon>
        <taxon>Dikarya</taxon>
        <taxon>Ascomycota</taxon>
        <taxon>Pezizomycotina</taxon>
        <taxon>Dothideomycetes</taxon>
        <taxon>Dothideomycetes incertae sedis</taxon>
        <taxon>Coniosporium</taxon>
    </lineage>
</organism>
<dbReference type="Proteomes" id="UP001186974">
    <property type="component" value="Unassembled WGS sequence"/>
</dbReference>
<keyword evidence="2" id="KW-1185">Reference proteome</keyword>
<evidence type="ECO:0000313" key="1">
    <source>
        <dbReference type="EMBL" id="KAK3064873.1"/>
    </source>
</evidence>
<sequence>MSVVANVVTRALAASGVWGGRGGGHGGNGGIHGVWGGHSPAQPAISHEHQVGGGWWGTLHAPRFPGFLGRGYPPWGGRDSHTNYYDDVPDTGVTRYYDFTIDYGNIAPDGVEIQGILINGQFPAPPIEANWGDMIQVTVHNNLGNEGTSLHWHGLLQKNTQWEDGVPSISMCPIAPGTSHTYFFQADLYGTSWYHSHYSAQYASGAVGPLIIYGPNSTITDYDIDVGPIMISDWYHRRYYELVQQTMAPISENQLPPQSDNILINGMMNYDCSQTTMPCTHNAGVAKFAFTSGKKHRLRLINTGAEAMLKFSIDGHKMTIIANDYVPIEPYEVTSVTLGIGQRTDVIVEADGSPDSVYWVRASAGPGVFAGGCNFNNPKASEALAVIYYEDADKNAVPTTEAQPDAEMTSCANDALSLTKPV</sequence>
<evidence type="ECO:0000313" key="2">
    <source>
        <dbReference type="Proteomes" id="UP001186974"/>
    </source>
</evidence>
<feature type="non-terminal residue" evidence="1">
    <location>
        <position position="422"/>
    </location>
</feature>
<dbReference type="EMBL" id="JAWDJW010006408">
    <property type="protein sequence ID" value="KAK3064873.1"/>
    <property type="molecule type" value="Genomic_DNA"/>
</dbReference>
<proteinExistence type="predicted"/>
<name>A0ACC3DBW6_9PEZI</name>
<accession>A0ACC3DBW6</accession>
<reference evidence="1" key="1">
    <citation type="submission" date="2024-09" db="EMBL/GenBank/DDBJ databases">
        <title>Black Yeasts Isolated from many extreme environments.</title>
        <authorList>
            <person name="Coleine C."/>
            <person name="Stajich J.E."/>
            <person name="Selbmann L."/>
        </authorList>
    </citation>
    <scope>NUCLEOTIDE SEQUENCE</scope>
    <source>
        <strain evidence="1">CCFEE 5737</strain>
    </source>
</reference>
<gene>
    <name evidence="1" type="ORF">LTS18_003133</name>
</gene>